<comment type="cofactor">
    <cofactor evidence="1">
        <name>Fe(2+)</name>
        <dbReference type="ChEBI" id="CHEBI:29033"/>
    </cofactor>
</comment>
<proteinExistence type="predicted"/>
<accession>A0A7K1G9K7</accession>
<dbReference type="PANTHER" id="PTHR20883:SF48">
    <property type="entry name" value="ECTOINE DIOXYGENASE"/>
    <property type="match status" value="1"/>
</dbReference>
<dbReference type="Proteomes" id="UP000447545">
    <property type="component" value="Unassembled WGS sequence"/>
</dbReference>
<dbReference type="Pfam" id="PF05721">
    <property type="entry name" value="PhyH"/>
    <property type="match status" value="1"/>
</dbReference>
<protein>
    <submittedName>
        <fullName evidence="2">Phytanoyl-CoA dioxygenase</fullName>
    </submittedName>
</protein>
<evidence type="ECO:0000313" key="3">
    <source>
        <dbReference type="Proteomes" id="UP000447545"/>
    </source>
</evidence>
<evidence type="ECO:0000313" key="2">
    <source>
        <dbReference type="EMBL" id="MTE25863.1"/>
    </source>
</evidence>
<name>A0A7K1G9K7_9FLAO</name>
<dbReference type="GO" id="GO:0005506">
    <property type="term" value="F:iron ion binding"/>
    <property type="evidence" value="ECO:0007669"/>
    <property type="project" value="UniProtKB-ARBA"/>
</dbReference>
<comment type="caution">
    <text evidence="2">The sequence shown here is derived from an EMBL/GenBank/DDBJ whole genome shotgun (WGS) entry which is preliminary data.</text>
</comment>
<dbReference type="AlphaFoldDB" id="A0A7K1G9K7"/>
<keyword evidence="2" id="KW-0223">Dioxygenase</keyword>
<keyword evidence="2" id="KW-0560">Oxidoreductase</keyword>
<evidence type="ECO:0000256" key="1">
    <source>
        <dbReference type="ARBA" id="ARBA00001954"/>
    </source>
</evidence>
<dbReference type="EMBL" id="WJYA01000003">
    <property type="protein sequence ID" value="MTE25863.1"/>
    <property type="molecule type" value="Genomic_DNA"/>
</dbReference>
<gene>
    <name evidence="2" type="ORF">F1003_02865</name>
</gene>
<dbReference type="RefSeq" id="WP_155087708.1">
    <property type="nucleotide sequence ID" value="NZ_WJYA01000003.1"/>
</dbReference>
<dbReference type="InterPro" id="IPR008775">
    <property type="entry name" value="Phytyl_CoA_dOase-like"/>
</dbReference>
<reference evidence="2 3" key="1">
    <citation type="submission" date="2019-11" db="EMBL/GenBank/DDBJ databases">
        <title>Winogradskyella ouciana sp. nov., isolated from the hadal seawater of the Mariana Trench.</title>
        <authorList>
            <person name="Liu R."/>
        </authorList>
    </citation>
    <scope>NUCLEOTIDE SEQUENCE [LARGE SCALE GENOMIC DNA]</scope>
    <source>
        <strain evidence="2 3">ZXX205</strain>
    </source>
</reference>
<dbReference type="SUPFAM" id="SSF51197">
    <property type="entry name" value="Clavaminate synthase-like"/>
    <property type="match status" value="1"/>
</dbReference>
<dbReference type="PANTHER" id="PTHR20883">
    <property type="entry name" value="PHYTANOYL-COA DIOXYGENASE DOMAIN CONTAINING 1"/>
    <property type="match status" value="1"/>
</dbReference>
<dbReference type="Gene3D" id="2.60.120.620">
    <property type="entry name" value="q2cbj1_9rhob like domain"/>
    <property type="match status" value="1"/>
</dbReference>
<sequence>MKVDKYVNELKNLGYSTVEDIYSTREISSIINCIENTVVKDEDPISKNKSIYAIRQLLKVVPELMHYIFNDNLIHILNRLYKSRYFITKAIYFDKPPKSNWFVAYHQDLSISVNKKVELNGYQNWTYKKGQYGVQPPEKILQNTITVRIHLDDTTKDNGALKIIPKSHSKGIIKKESEDLNLKSETICEVRQGGIMLMKPLLFHASNKTTNNKRRRVIHLEFNIMALQKPLEWLEFKKIN</sequence>
<organism evidence="2 3">
    <name type="scientific">Winogradskyella ouciana</name>
    <dbReference type="NCBI Taxonomy" id="2608631"/>
    <lineage>
        <taxon>Bacteria</taxon>
        <taxon>Pseudomonadati</taxon>
        <taxon>Bacteroidota</taxon>
        <taxon>Flavobacteriia</taxon>
        <taxon>Flavobacteriales</taxon>
        <taxon>Flavobacteriaceae</taxon>
        <taxon>Winogradskyella</taxon>
    </lineage>
</organism>
<keyword evidence="3" id="KW-1185">Reference proteome</keyword>
<dbReference type="GO" id="GO:0016706">
    <property type="term" value="F:2-oxoglutarate-dependent dioxygenase activity"/>
    <property type="evidence" value="ECO:0007669"/>
    <property type="project" value="UniProtKB-ARBA"/>
</dbReference>